<sequence>MSRKVVNELFQWLVALVLAAAIVIPIRVYVLQPYRVYMTSMVPTLEPGDIVIGLKSTIVGNGIERGDIVIVGGAFSNGELYVKRVIGLPGETISINDGEVYINGQKLEEPWLPADEGFNSSGELSEVKLGENQYFVLGDNRFASRDSRSFGPVTKQDIKAKVVLRIFPLDKIRSF</sequence>
<dbReference type="PANTHER" id="PTHR43390">
    <property type="entry name" value="SIGNAL PEPTIDASE I"/>
    <property type="match status" value="1"/>
</dbReference>
<dbReference type="Gene3D" id="2.10.109.10">
    <property type="entry name" value="Umud Fragment, subunit A"/>
    <property type="match status" value="1"/>
</dbReference>
<organism evidence="9 10">
    <name type="scientific">Coprothermobacter proteolyticus (strain ATCC 35245 / DSM 5265 / OCM 4 / BT)</name>
    <dbReference type="NCBI Taxonomy" id="309798"/>
    <lineage>
        <taxon>Bacteria</taxon>
        <taxon>Pseudomonadati</taxon>
        <taxon>Coprothermobacterota</taxon>
        <taxon>Coprothermobacteria</taxon>
        <taxon>Coprothermobacterales</taxon>
        <taxon>Coprothermobacteraceae</taxon>
        <taxon>Coprothermobacter</taxon>
    </lineage>
</organism>
<dbReference type="HOGENOM" id="CLU_028723_5_1_9"/>
<dbReference type="AlphaFoldDB" id="B5Y8F6"/>
<evidence type="ECO:0000256" key="2">
    <source>
        <dbReference type="ARBA" id="ARBA00009370"/>
    </source>
</evidence>
<dbReference type="STRING" id="309798.COPRO5265_0705"/>
<protein>
    <recommendedName>
        <fullName evidence="4 7">Signal peptidase I</fullName>
        <ecNumber evidence="3 7">3.4.21.89</ecNumber>
    </recommendedName>
</protein>
<keyword evidence="5 7" id="KW-0378">Hydrolase</keyword>
<evidence type="ECO:0000256" key="1">
    <source>
        <dbReference type="ARBA" id="ARBA00000677"/>
    </source>
</evidence>
<dbReference type="GO" id="GO:0016020">
    <property type="term" value="C:membrane"/>
    <property type="evidence" value="ECO:0007669"/>
    <property type="project" value="UniProtKB-SubCell"/>
</dbReference>
<dbReference type="GO" id="GO:0004252">
    <property type="term" value="F:serine-type endopeptidase activity"/>
    <property type="evidence" value="ECO:0007669"/>
    <property type="project" value="InterPro"/>
</dbReference>
<dbReference type="InterPro" id="IPR019533">
    <property type="entry name" value="Peptidase_S26"/>
</dbReference>
<feature type="domain" description="Peptidase S26" evidence="8">
    <location>
        <begin position="10"/>
        <end position="166"/>
    </location>
</feature>
<dbReference type="eggNOG" id="COG0681">
    <property type="taxonomic scope" value="Bacteria"/>
</dbReference>
<comment type="catalytic activity">
    <reaction evidence="1 7">
        <text>Cleavage of hydrophobic, N-terminal signal or leader sequences from secreted and periplasmic proteins.</text>
        <dbReference type="EC" id="3.4.21.89"/>
    </reaction>
</comment>
<evidence type="ECO:0000256" key="6">
    <source>
        <dbReference type="PIRSR" id="PIRSR600223-1"/>
    </source>
</evidence>
<evidence type="ECO:0000313" key="10">
    <source>
        <dbReference type="Proteomes" id="UP000001732"/>
    </source>
</evidence>
<keyword evidence="7" id="KW-0472">Membrane</keyword>
<dbReference type="EMBL" id="CP001145">
    <property type="protein sequence ID" value="ACI16928.1"/>
    <property type="molecule type" value="Genomic_DNA"/>
</dbReference>
<accession>B5Y8F6</accession>
<dbReference type="KEGG" id="cpo:COPRO5265_0705"/>
<dbReference type="OrthoDB" id="9802919at2"/>
<keyword evidence="10" id="KW-1185">Reference proteome</keyword>
<dbReference type="Proteomes" id="UP000001732">
    <property type="component" value="Chromosome"/>
</dbReference>
<dbReference type="PROSITE" id="PS00760">
    <property type="entry name" value="SPASE_I_2"/>
    <property type="match status" value="1"/>
</dbReference>
<keyword evidence="7" id="KW-0812">Transmembrane</keyword>
<dbReference type="PROSITE" id="PS00761">
    <property type="entry name" value="SPASE_I_3"/>
    <property type="match status" value="1"/>
</dbReference>
<dbReference type="InterPro" id="IPR036286">
    <property type="entry name" value="LexA/Signal_pep-like_sf"/>
</dbReference>
<feature type="active site" evidence="6">
    <location>
        <position position="40"/>
    </location>
</feature>
<comment type="subcellular location">
    <subcellularLocation>
        <location evidence="7">Membrane</location>
        <topology evidence="7">Single-pass type II membrane protein</topology>
    </subcellularLocation>
</comment>
<dbReference type="InterPro" id="IPR019757">
    <property type="entry name" value="Pept_S26A_signal_pept_1_Lys-AS"/>
</dbReference>
<feature type="active site" evidence="6">
    <location>
        <position position="83"/>
    </location>
</feature>
<dbReference type="CDD" id="cd06530">
    <property type="entry name" value="S26_SPase_I"/>
    <property type="match status" value="1"/>
</dbReference>
<feature type="transmembrane region" description="Helical" evidence="7">
    <location>
        <begin position="12"/>
        <end position="31"/>
    </location>
</feature>
<dbReference type="InterPro" id="IPR019758">
    <property type="entry name" value="Pept_S26A_signal_pept_1_CS"/>
</dbReference>
<dbReference type="RefSeq" id="WP_012543580.1">
    <property type="nucleotide sequence ID" value="NC_011295.1"/>
</dbReference>
<evidence type="ECO:0000256" key="4">
    <source>
        <dbReference type="ARBA" id="ARBA00019232"/>
    </source>
</evidence>
<keyword evidence="7" id="KW-1133">Transmembrane helix</keyword>
<evidence type="ECO:0000259" key="8">
    <source>
        <dbReference type="Pfam" id="PF10502"/>
    </source>
</evidence>
<dbReference type="InterPro" id="IPR000223">
    <property type="entry name" value="Pept_S26A_signal_pept_1"/>
</dbReference>
<dbReference type="Pfam" id="PF10502">
    <property type="entry name" value="Peptidase_S26"/>
    <property type="match status" value="1"/>
</dbReference>
<dbReference type="SUPFAM" id="SSF51306">
    <property type="entry name" value="LexA/Signal peptidase"/>
    <property type="match status" value="1"/>
</dbReference>
<dbReference type="PANTHER" id="PTHR43390:SF1">
    <property type="entry name" value="CHLOROPLAST PROCESSING PEPTIDASE"/>
    <property type="match status" value="1"/>
</dbReference>
<reference evidence="9 10" key="2">
    <citation type="journal article" date="2014" name="Genome Announc.">
        <title>Complete Genome Sequence of Coprothermobacter proteolyticus DSM 5265.</title>
        <authorList>
            <person name="Alexiev A."/>
            <person name="Coil D.A."/>
            <person name="Badger J.H."/>
            <person name="Enticknap J."/>
            <person name="Ward N."/>
            <person name="Robb F.T."/>
            <person name="Eisen J.A."/>
        </authorList>
    </citation>
    <scope>NUCLEOTIDE SEQUENCE [LARGE SCALE GENOMIC DNA]</scope>
    <source>
        <strain evidence="10">ATCC 35245 / DSM 5265 / OCM 4 / BT</strain>
    </source>
</reference>
<dbReference type="EC" id="3.4.21.89" evidence="3 7"/>
<evidence type="ECO:0000256" key="7">
    <source>
        <dbReference type="RuleBase" id="RU362042"/>
    </source>
</evidence>
<comment type="similarity">
    <text evidence="2 7">Belongs to the peptidase S26 family.</text>
</comment>
<gene>
    <name evidence="9" type="primary">lepB</name>
    <name evidence="9" type="ordered locus">COPRO5265_0705</name>
</gene>
<name>B5Y8F6_COPPD</name>
<evidence type="ECO:0000256" key="5">
    <source>
        <dbReference type="ARBA" id="ARBA00022801"/>
    </source>
</evidence>
<reference evidence="10" key="1">
    <citation type="submission" date="2008-08" db="EMBL/GenBank/DDBJ databases">
        <title>The complete genome sequence of Coprothermobacter proteolyticus strain ATCC 5245 / DSM 5265 / BT.</title>
        <authorList>
            <person name="Dodson R.J."/>
            <person name="Durkin A.S."/>
            <person name="Wu M."/>
            <person name="Eisen J."/>
            <person name="Sutton G."/>
        </authorList>
    </citation>
    <scope>NUCLEOTIDE SEQUENCE [LARGE SCALE GENOMIC DNA]</scope>
    <source>
        <strain evidence="10">ATCC 35245 / DSM 5265 / OCM 4 / BT</strain>
    </source>
</reference>
<dbReference type="GO" id="GO:0009003">
    <property type="term" value="F:signal peptidase activity"/>
    <property type="evidence" value="ECO:0007669"/>
    <property type="project" value="UniProtKB-EC"/>
</dbReference>
<keyword evidence="7" id="KW-0645">Protease</keyword>
<evidence type="ECO:0000313" key="9">
    <source>
        <dbReference type="EMBL" id="ACI16928.1"/>
    </source>
</evidence>
<proteinExistence type="inferred from homology"/>
<evidence type="ECO:0000256" key="3">
    <source>
        <dbReference type="ARBA" id="ARBA00013208"/>
    </source>
</evidence>
<dbReference type="GO" id="GO:0006465">
    <property type="term" value="P:signal peptide processing"/>
    <property type="evidence" value="ECO:0007669"/>
    <property type="project" value="InterPro"/>
</dbReference>
<dbReference type="NCBIfam" id="TIGR02227">
    <property type="entry name" value="sigpep_I_bact"/>
    <property type="match status" value="1"/>
</dbReference>
<dbReference type="PRINTS" id="PR00727">
    <property type="entry name" value="LEADERPTASE"/>
</dbReference>